<organism evidence="6 7">
    <name type="scientific">Aporhodopirellula aestuarii</name>
    <dbReference type="NCBI Taxonomy" id="2950107"/>
    <lineage>
        <taxon>Bacteria</taxon>
        <taxon>Pseudomonadati</taxon>
        <taxon>Planctomycetota</taxon>
        <taxon>Planctomycetia</taxon>
        <taxon>Pirellulales</taxon>
        <taxon>Pirellulaceae</taxon>
        <taxon>Aporhodopirellula</taxon>
    </lineage>
</organism>
<evidence type="ECO:0000256" key="1">
    <source>
        <dbReference type="ARBA" id="ARBA00008312"/>
    </source>
</evidence>
<proteinExistence type="inferred from homology"/>
<dbReference type="CDD" id="cd06195">
    <property type="entry name" value="FNR1"/>
    <property type="match status" value="1"/>
</dbReference>
<dbReference type="InterPro" id="IPR017938">
    <property type="entry name" value="Riboflavin_synthase-like_b-brl"/>
</dbReference>
<feature type="domain" description="FAD-binding FR-type" evidence="5">
    <location>
        <begin position="58"/>
        <end position="200"/>
    </location>
</feature>
<comment type="similarity">
    <text evidence="1">Belongs to the ferredoxin--NADP reductase type 1 family.</text>
</comment>
<gene>
    <name evidence="6" type="ORF">NB063_26060</name>
</gene>
<feature type="compositionally biased region" description="Polar residues" evidence="4">
    <location>
        <begin position="1"/>
        <end position="19"/>
    </location>
</feature>
<dbReference type="InterPro" id="IPR033892">
    <property type="entry name" value="FNR_bac"/>
</dbReference>
<dbReference type="EMBL" id="JAMQBK010000078">
    <property type="protein sequence ID" value="MCM2374095.1"/>
    <property type="molecule type" value="Genomic_DNA"/>
</dbReference>
<dbReference type="Proteomes" id="UP001202961">
    <property type="component" value="Unassembled WGS sequence"/>
</dbReference>
<dbReference type="InterPro" id="IPR039261">
    <property type="entry name" value="FNR_nucleotide-bd"/>
</dbReference>
<dbReference type="Gene3D" id="3.40.50.80">
    <property type="entry name" value="Nucleotide-binding domain of ferredoxin-NADP reductase (FNR) module"/>
    <property type="match status" value="1"/>
</dbReference>
<accession>A0ABT0UC79</accession>
<dbReference type="EC" id="1.18.1.2" evidence="2"/>
<keyword evidence="7" id="KW-1185">Reference proteome</keyword>
<evidence type="ECO:0000313" key="7">
    <source>
        <dbReference type="Proteomes" id="UP001202961"/>
    </source>
</evidence>
<dbReference type="InterPro" id="IPR017927">
    <property type="entry name" value="FAD-bd_FR_type"/>
</dbReference>
<feature type="region of interest" description="Disordered" evidence="4">
    <location>
        <begin position="1"/>
        <end position="51"/>
    </location>
</feature>
<dbReference type="PROSITE" id="PS51384">
    <property type="entry name" value="FAD_FR"/>
    <property type="match status" value="1"/>
</dbReference>
<evidence type="ECO:0000259" key="5">
    <source>
        <dbReference type="PROSITE" id="PS51384"/>
    </source>
</evidence>
<dbReference type="InterPro" id="IPR001433">
    <property type="entry name" value="OxRdtase_FAD/NAD-bd"/>
</dbReference>
<sequence>MSFVSASDNPNPNDDQTPSGVRAPVGEQTRTRIAAEEGSGVGPLEKPPNAEEQRLLRERFYNATIIGRIDATEDLAKFRIRPDAPIPKFEPGQYVALGLGNWEPRLIGTQPEDVPINKARKIVRRAYSISCPMLDEHGMLATQDSVDYLEFYITLVRRGATVVSKPPALTPRLFGKSVGDRVVMERKITGKYQLGEYKPDDTMLFLGTGTGEAPHNAMAAKLLATGHRGRVIIATSVRYHHDCAYKNEHEVLMRQYPNYLYLPLTTREPENLQPDHPNFVGKQYLQSMFTSGKLSEIAEDPLEPSNTHVFLCGNPDMIGYIPPGADTPENPGMLPLLRAAGFRDDVQEHRAGTIRFEKYW</sequence>
<name>A0ABT0UC79_9BACT</name>
<evidence type="ECO:0000313" key="6">
    <source>
        <dbReference type="EMBL" id="MCM2374095.1"/>
    </source>
</evidence>
<dbReference type="Gene3D" id="2.40.30.10">
    <property type="entry name" value="Translation factors"/>
    <property type="match status" value="1"/>
</dbReference>
<evidence type="ECO:0000256" key="3">
    <source>
        <dbReference type="ARBA" id="ARBA00022741"/>
    </source>
</evidence>
<comment type="caution">
    <text evidence="6">The sequence shown here is derived from an EMBL/GenBank/DDBJ whole genome shotgun (WGS) entry which is preliminary data.</text>
</comment>
<reference evidence="6 7" key="1">
    <citation type="journal article" date="2022" name="Syst. Appl. Microbiol.">
        <title>Rhodopirellula aestuarii sp. nov., a novel member of the genus Rhodopirellula isolated from brackish sediments collected in the Tagus River estuary, Portugal.</title>
        <authorList>
            <person name="Vitorino I.R."/>
            <person name="Klimek D."/>
            <person name="Calusinska M."/>
            <person name="Lobo-da-Cunha A."/>
            <person name="Vasconcelos V."/>
            <person name="Lage O.M."/>
        </authorList>
    </citation>
    <scope>NUCLEOTIDE SEQUENCE [LARGE SCALE GENOMIC DNA]</scope>
    <source>
        <strain evidence="6 7">ICT_H3.1</strain>
    </source>
</reference>
<dbReference type="InterPro" id="IPR051930">
    <property type="entry name" value="FNR_type-1"/>
</dbReference>
<dbReference type="Pfam" id="PF00175">
    <property type="entry name" value="NAD_binding_1"/>
    <property type="match status" value="1"/>
</dbReference>
<dbReference type="SUPFAM" id="SSF52343">
    <property type="entry name" value="Ferredoxin reductase-like, C-terminal NADP-linked domain"/>
    <property type="match status" value="1"/>
</dbReference>
<evidence type="ECO:0000256" key="4">
    <source>
        <dbReference type="SAM" id="MobiDB-lite"/>
    </source>
</evidence>
<keyword evidence="3" id="KW-0547">Nucleotide-binding</keyword>
<evidence type="ECO:0000256" key="2">
    <source>
        <dbReference type="ARBA" id="ARBA00013223"/>
    </source>
</evidence>
<dbReference type="PANTHER" id="PTHR47878:SF2">
    <property type="entry name" value="OXIDOREDUCTASE FAD_NAD(P)-BINDING DOMAIN PROTEIN"/>
    <property type="match status" value="1"/>
</dbReference>
<dbReference type="PANTHER" id="PTHR47878">
    <property type="entry name" value="OXIDOREDUCTASE FAD/NAD(P)-BINDING DOMAIN PROTEIN"/>
    <property type="match status" value="1"/>
</dbReference>
<dbReference type="SUPFAM" id="SSF63380">
    <property type="entry name" value="Riboflavin synthase domain-like"/>
    <property type="match status" value="1"/>
</dbReference>
<protein>
    <recommendedName>
        <fullName evidence="2">ferredoxin--NADP(+) reductase</fullName>
        <ecNumber evidence="2">1.18.1.2</ecNumber>
    </recommendedName>
</protein>